<name>A0A5P8PH42_9CAUD</name>
<reference evidence="2" key="1">
    <citation type="submission" date="2019-06" db="EMBL/GenBank/DDBJ databases">
        <title>Complete genome sequence of Serratia marcescens phage Muldoon.</title>
        <authorList>
            <person name="Campbell S."/>
            <person name="Atkinson C."/>
            <person name="Moreland R."/>
            <person name="Liu M."/>
            <person name="Ramsey J."/>
            <person name="Leavitt J."/>
        </authorList>
    </citation>
    <scope>NUCLEOTIDE SEQUENCE [LARGE SCALE GENOMIC DNA]</scope>
</reference>
<keyword evidence="2" id="KW-1185">Reference proteome</keyword>
<gene>
    <name evidence="1" type="ORF">CPT_Muldoon_066</name>
</gene>
<organism evidence="1 2">
    <name type="scientific">Serratia phage Muldoon</name>
    <dbReference type="NCBI Taxonomy" id="2601678"/>
    <lineage>
        <taxon>Viruses</taxon>
        <taxon>Duplodnaviria</taxon>
        <taxon>Heunggongvirae</taxon>
        <taxon>Uroviricota</taxon>
        <taxon>Caudoviricetes</taxon>
        <taxon>Muldoonvirus</taxon>
        <taxon>Muldoonvirus muldoon</taxon>
    </lineage>
</organism>
<dbReference type="EMBL" id="MN095771">
    <property type="protein sequence ID" value="QFR56022.1"/>
    <property type="molecule type" value="Genomic_DNA"/>
</dbReference>
<protein>
    <submittedName>
        <fullName evidence="1">Uncharacterized protein</fullName>
    </submittedName>
</protein>
<accession>A0A5P8PH42</accession>
<dbReference type="Proteomes" id="UP000326777">
    <property type="component" value="Genome"/>
</dbReference>
<evidence type="ECO:0000313" key="1">
    <source>
        <dbReference type="EMBL" id="QFR56022.1"/>
    </source>
</evidence>
<proteinExistence type="predicted"/>
<evidence type="ECO:0000313" key="2">
    <source>
        <dbReference type="Proteomes" id="UP000326777"/>
    </source>
</evidence>
<sequence length="143" mass="16402">MKKIEKNVWYKATRKLSEGGHLRINHAIWCYLAENAPDMEFKATSISDYNSGGLRKVLTIQTRDGVKHTTKRIASTTFHEMTHIFNDHDVECGNIIKVKEPKMEPSILTDAHAEERSFLLQQVIALRTALEKTEERLAKLPQV</sequence>